<dbReference type="Proteomes" id="UP000232688">
    <property type="component" value="Unassembled WGS sequence"/>
</dbReference>
<accession>A0A2I1E8I7</accession>
<reference evidence="2 3" key="4">
    <citation type="submission" date="2017-10" db="EMBL/GenBank/DDBJ databases">
        <title>Genome analyses suggest a sexual origin of heterokaryosis in a supposedly ancient asexual fungus.</title>
        <authorList>
            <person name="Corradi N."/>
            <person name="Sedzielewska K."/>
            <person name="Noel J."/>
            <person name="Charron P."/>
            <person name="Farinelli L."/>
            <person name="Marton T."/>
            <person name="Kruger M."/>
            <person name="Pelin A."/>
            <person name="Brachmann A."/>
            <person name="Corradi N."/>
        </authorList>
    </citation>
    <scope>NUCLEOTIDE SEQUENCE [LARGE SCALE GENOMIC DNA]</scope>
    <source>
        <strain evidence="2 3">A1</strain>
    </source>
</reference>
<evidence type="ECO:0000313" key="3">
    <source>
        <dbReference type="Proteomes" id="UP000232688"/>
    </source>
</evidence>
<evidence type="ECO:0000313" key="4">
    <source>
        <dbReference type="Proteomes" id="UP000232722"/>
    </source>
</evidence>
<dbReference type="OrthoDB" id="10306199at2759"/>
<organism evidence="1 4">
    <name type="scientific">Rhizophagus irregularis</name>
    <dbReference type="NCBI Taxonomy" id="588596"/>
    <lineage>
        <taxon>Eukaryota</taxon>
        <taxon>Fungi</taxon>
        <taxon>Fungi incertae sedis</taxon>
        <taxon>Mucoromycota</taxon>
        <taxon>Glomeromycotina</taxon>
        <taxon>Glomeromycetes</taxon>
        <taxon>Glomerales</taxon>
        <taxon>Glomeraceae</taxon>
        <taxon>Rhizophagus</taxon>
    </lineage>
</organism>
<reference evidence="2 3" key="3">
    <citation type="submission" date="2017-10" db="EMBL/GenBank/DDBJ databases">
        <title>Extensive intraspecific genome diversity in a model arbuscular mycorrhizal fungus.</title>
        <authorList>
            <person name="Chen E.C.H."/>
            <person name="Morin E."/>
            <person name="Baudet D."/>
            <person name="Noel J."/>
            <person name="Ndikumana S."/>
            <person name="Charron P."/>
            <person name="St-Onge C."/>
            <person name="Giorgi J."/>
            <person name="Grigoriev I.V."/>
            <person name="Roux C."/>
            <person name="Martin F.M."/>
            <person name="Corradi N."/>
        </authorList>
    </citation>
    <scope>NUCLEOTIDE SEQUENCE [LARGE SCALE GENOMIC DNA]</scope>
    <source>
        <strain evidence="2 3">A1</strain>
    </source>
</reference>
<dbReference type="EMBL" id="LLXH01000282">
    <property type="protein sequence ID" value="PKC69355.1"/>
    <property type="molecule type" value="Genomic_DNA"/>
</dbReference>
<reference evidence="1 4" key="1">
    <citation type="submission" date="2016-04" db="EMBL/GenBank/DDBJ databases">
        <title>Genome analyses suggest a sexual origin of heterokaryosis in a supposedly ancient asexual fungus.</title>
        <authorList>
            <person name="Ropars J."/>
            <person name="Sedzielewska K."/>
            <person name="Noel J."/>
            <person name="Charron P."/>
            <person name="Farinelli L."/>
            <person name="Marton T."/>
            <person name="Kruger M."/>
            <person name="Pelin A."/>
            <person name="Brachmann A."/>
            <person name="Corradi N."/>
        </authorList>
    </citation>
    <scope>NUCLEOTIDE SEQUENCE [LARGE SCALE GENOMIC DNA]</scope>
    <source>
        <strain evidence="1 4">A5</strain>
    </source>
</reference>
<dbReference type="VEuPathDB" id="FungiDB:RhiirA1_456110"/>
<proteinExistence type="predicted"/>
<dbReference type="Proteomes" id="UP000232722">
    <property type="component" value="Unassembled WGS sequence"/>
</dbReference>
<dbReference type="AlphaFoldDB" id="A0A2I1E8I7"/>
<dbReference type="EMBL" id="LLXJ01004379">
    <property type="protein sequence ID" value="PKB95854.1"/>
    <property type="molecule type" value="Genomic_DNA"/>
</dbReference>
<evidence type="ECO:0000313" key="1">
    <source>
        <dbReference type="EMBL" id="PKB95854.1"/>
    </source>
</evidence>
<gene>
    <name evidence="2" type="ORF">RhiirA1_456110</name>
    <name evidence="1" type="ORF">RhiirA5_435895</name>
</gene>
<comment type="caution">
    <text evidence="1">The sequence shown here is derived from an EMBL/GenBank/DDBJ whole genome shotgun (WGS) entry which is preliminary data.</text>
</comment>
<name>A0A2I1E8I7_9GLOM</name>
<evidence type="ECO:0000313" key="2">
    <source>
        <dbReference type="EMBL" id="PKC69355.1"/>
    </source>
</evidence>
<sequence length="230" mass="27283">MQLYGGQFISGNTSSTYVQHIKYSEIKTLLKEYKIKLTKNQINDYNNQAKSLSNSYLDPEIIDKLFDQEFGPENSDLRKSIILLFLDSYNQWKDEQFPDDIKKIKPQWTDIRQQSQHIVSKLDEEYKKKCEEIKNNTIEILCTLIEEKFPKGPLCKITNITETWYWNSCNLTYELDTIQPAQLQITIYETMLEQEDCLKIQENEFHIPQPNLSTRGYSFKIDPENELRQD</sequence>
<reference evidence="1 4" key="2">
    <citation type="submission" date="2017-09" db="EMBL/GenBank/DDBJ databases">
        <title>Extensive intraspecific genome diversity in a model arbuscular mycorrhizal fungus.</title>
        <authorList>
            <person name="Chen E.C."/>
            <person name="Morin E."/>
            <person name="Beaudet D."/>
            <person name="Noel J."/>
            <person name="Ndikumana S."/>
            <person name="Charron P."/>
            <person name="St-Onge C."/>
            <person name="Giorgi J."/>
            <person name="Grigoriev I.V."/>
            <person name="Roux C."/>
            <person name="Martin F.M."/>
            <person name="Corradi N."/>
        </authorList>
    </citation>
    <scope>NUCLEOTIDE SEQUENCE [LARGE SCALE GENOMIC DNA]</scope>
    <source>
        <strain evidence="1 4">A5</strain>
    </source>
</reference>
<protein>
    <submittedName>
        <fullName evidence="1">Uncharacterized protein</fullName>
    </submittedName>
</protein>